<dbReference type="WBParaSite" id="Minc3s02964g32242">
    <property type="protein sequence ID" value="Minc3s02964g32242"/>
    <property type="gene ID" value="Minc3s02964g32242"/>
</dbReference>
<evidence type="ECO:0000313" key="1">
    <source>
        <dbReference type="Proteomes" id="UP000887563"/>
    </source>
</evidence>
<sequence>MQELTRYSYYKARPTYFDQFICLCASPHHTAAEINKCCDKHHVCVRALKKECPTTTNELHYVYLNTSNYHSDKLLYDVPWTLDLKPSIKHPFPCVGCKDWCKNKKGYTCNYTCE</sequence>
<evidence type="ECO:0000313" key="2">
    <source>
        <dbReference type="WBParaSite" id="Minc3s02964g32242"/>
    </source>
</evidence>
<name>A0A914MWS4_MELIC</name>
<proteinExistence type="predicted"/>
<organism evidence="1 2">
    <name type="scientific">Meloidogyne incognita</name>
    <name type="common">Southern root-knot nematode worm</name>
    <name type="synonym">Oxyuris incognita</name>
    <dbReference type="NCBI Taxonomy" id="6306"/>
    <lineage>
        <taxon>Eukaryota</taxon>
        <taxon>Metazoa</taxon>
        <taxon>Ecdysozoa</taxon>
        <taxon>Nematoda</taxon>
        <taxon>Chromadorea</taxon>
        <taxon>Rhabditida</taxon>
        <taxon>Tylenchina</taxon>
        <taxon>Tylenchomorpha</taxon>
        <taxon>Tylenchoidea</taxon>
        <taxon>Meloidogynidae</taxon>
        <taxon>Meloidogyninae</taxon>
        <taxon>Meloidogyne</taxon>
        <taxon>Meloidogyne incognita group</taxon>
    </lineage>
</organism>
<accession>A0A914MWS4</accession>
<keyword evidence="1" id="KW-1185">Reference proteome</keyword>
<dbReference type="AlphaFoldDB" id="A0A914MWS4"/>
<evidence type="ECO:0000313" key="3">
    <source>
        <dbReference type="WBParaSite" id="Minc3s05404g38179"/>
    </source>
</evidence>
<dbReference type="WBParaSite" id="Minc3s05404g38179">
    <property type="protein sequence ID" value="Minc3s05404g38179"/>
    <property type="gene ID" value="Minc3s05404g38179"/>
</dbReference>
<reference evidence="2 3" key="1">
    <citation type="submission" date="2022-11" db="UniProtKB">
        <authorList>
            <consortium name="WormBaseParasite"/>
        </authorList>
    </citation>
    <scope>IDENTIFICATION</scope>
</reference>
<dbReference type="Proteomes" id="UP000887563">
    <property type="component" value="Unplaced"/>
</dbReference>
<protein>
    <submittedName>
        <fullName evidence="2 3">Uncharacterized protein</fullName>
    </submittedName>
</protein>